<evidence type="ECO:0000313" key="3">
    <source>
        <dbReference type="Proteomes" id="UP000253345"/>
    </source>
</evidence>
<dbReference type="Proteomes" id="UP000253345">
    <property type="component" value="Unassembled WGS sequence"/>
</dbReference>
<comment type="caution">
    <text evidence="2">The sequence shown here is derived from an EMBL/GenBank/DDBJ whole genome shotgun (WGS) entry which is preliminary data.</text>
</comment>
<dbReference type="AlphaFoldDB" id="A0A368YRT1"/>
<evidence type="ECO:0000313" key="2">
    <source>
        <dbReference type="EMBL" id="RCW82903.1"/>
    </source>
</evidence>
<keyword evidence="3" id="KW-1185">Reference proteome</keyword>
<gene>
    <name evidence="2" type="ORF">DFP89_111109</name>
</gene>
<dbReference type="EMBL" id="QPJL01000011">
    <property type="protein sequence ID" value="RCW82903.1"/>
    <property type="molecule type" value="Genomic_DNA"/>
</dbReference>
<dbReference type="RefSeq" id="WP_245948685.1">
    <property type="nucleotide sequence ID" value="NZ_QPJL01000011.1"/>
</dbReference>
<sequence>MARLAAYALAVALGWLALMAGGMFIPGAAPAALVLLPGRDFLTRLPESARLVDASGRFGVTVTGAGARQLYAAGAVLVLPAGLPLCVDPRRDRR</sequence>
<keyword evidence="1" id="KW-1133">Transmembrane helix</keyword>
<reference evidence="2 3" key="1">
    <citation type="submission" date="2018-07" db="EMBL/GenBank/DDBJ databases">
        <title>Genomic Encyclopedia of Type Strains, Phase III (KMG-III): the genomes of soil and plant-associated and newly described type strains.</title>
        <authorList>
            <person name="Whitman W."/>
        </authorList>
    </citation>
    <scope>NUCLEOTIDE SEQUENCE [LARGE SCALE GENOMIC DNA]</scope>
    <source>
        <strain evidence="2 3">CECT 8525</strain>
    </source>
</reference>
<protein>
    <submittedName>
        <fullName evidence="2">Uncharacterized protein</fullName>
    </submittedName>
</protein>
<evidence type="ECO:0000256" key="1">
    <source>
        <dbReference type="SAM" id="Phobius"/>
    </source>
</evidence>
<proteinExistence type="predicted"/>
<accession>A0A368YRT1</accession>
<name>A0A368YRT1_9RHOB</name>
<feature type="transmembrane region" description="Helical" evidence="1">
    <location>
        <begin position="70"/>
        <end position="87"/>
    </location>
</feature>
<organism evidence="2 3">
    <name type="scientific">Paracoccus lutimaris</name>
    <dbReference type="NCBI Taxonomy" id="1490030"/>
    <lineage>
        <taxon>Bacteria</taxon>
        <taxon>Pseudomonadati</taxon>
        <taxon>Pseudomonadota</taxon>
        <taxon>Alphaproteobacteria</taxon>
        <taxon>Rhodobacterales</taxon>
        <taxon>Paracoccaceae</taxon>
        <taxon>Paracoccus</taxon>
    </lineage>
</organism>
<keyword evidence="1" id="KW-0812">Transmembrane</keyword>
<keyword evidence="1" id="KW-0472">Membrane</keyword>